<feature type="domain" description="HTH myb-type" evidence="9">
    <location>
        <begin position="11"/>
        <end position="67"/>
    </location>
</feature>
<protein>
    <submittedName>
        <fullName evidence="10">Uncharacterized protein</fullName>
    </submittedName>
</protein>
<evidence type="ECO:0000259" key="9">
    <source>
        <dbReference type="PROSITE" id="PS51294"/>
    </source>
</evidence>
<dbReference type="PANTHER" id="PTHR47997:SF75">
    <property type="entry name" value="MYB DOMAIN PROTEIN 55"/>
    <property type="match status" value="1"/>
</dbReference>
<keyword evidence="3" id="KW-0805">Transcription regulation</keyword>
<dbReference type="OrthoDB" id="2143914at2759"/>
<feature type="domain" description="Myb-like" evidence="8">
    <location>
        <begin position="11"/>
        <end position="63"/>
    </location>
</feature>
<evidence type="ECO:0000256" key="6">
    <source>
        <dbReference type="ARBA" id="ARBA00023242"/>
    </source>
</evidence>
<evidence type="ECO:0000256" key="5">
    <source>
        <dbReference type="ARBA" id="ARBA00023163"/>
    </source>
</evidence>
<evidence type="ECO:0000256" key="2">
    <source>
        <dbReference type="ARBA" id="ARBA00022737"/>
    </source>
</evidence>
<gene>
    <name evidence="10" type="ORF">Tsubulata_001657</name>
</gene>
<dbReference type="PROSITE" id="PS50090">
    <property type="entry name" value="MYB_LIKE"/>
    <property type="match status" value="2"/>
</dbReference>
<reference evidence="10" key="1">
    <citation type="submission" date="2022-02" db="EMBL/GenBank/DDBJ databases">
        <authorList>
            <person name="Henning P.M."/>
            <person name="McCubbin A.G."/>
            <person name="Shore J.S."/>
        </authorList>
    </citation>
    <scope>NUCLEOTIDE SEQUENCE</scope>
    <source>
        <strain evidence="10">F60SS</strain>
        <tissue evidence="10">Leaves</tissue>
    </source>
</reference>
<dbReference type="InterPro" id="IPR009057">
    <property type="entry name" value="Homeodomain-like_sf"/>
</dbReference>
<dbReference type="PROSITE" id="PS51294">
    <property type="entry name" value="HTH_MYB"/>
    <property type="match status" value="2"/>
</dbReference>
<keyword evidence="4" id="KW-0238">DNA-binding</keyword>
<keyword evidence="11" id="KW-1185">Reference proteome</keyword>
<evidence type="ECO:0000313" key="11">
    <source>
        <dbReference type="Proteomes" id="UP001141552"/>
    </source>
</evidence>
<keyword evidence="2" id="KW-0677">Repeat</keyword>
<evidence type="ECO:0000256" key="3">
    <source>
        <dbReference type="ARBA" id="ARBA00023015"/>
    </source>
</evidence>
<evidence type="ECO:0000259" key="8">
    <source>
        <dbReference type="PROSITE" id="PS50090"/>
    </source>
</evidence>
<dbReference type="PANTHER" id="PTHR47997">
    <property type="entry name" value="MYB DOMAIN PROTEIN 55"/>
    <property type="match status" value="1"/>
</dbReference>
<dbReference type="InterPro" id="IPR017930">
    <property type="entry name" value="Myb_dom"/>
</dbReference>
<comment type="subcellular location">
    <subcellularLocation>
        <location evidence="1">Nucleus</location>
    </subcellularLocation>
</comment>
<dbReference type="Pfam" id="PF13921">
    <property type="entry name" value="Myb_DNA-bind_6"/>
    <property type="match status" value="1"/>
</dbReference>
<feature type="domain" description="Myb-like" evidence="8">
    <location>
        <begin position="64"/>
        <end position="110"/>
    </location>
</feature>
<evidence type="ECO:0000256" key="7">
    <source>
        <dbReference type="SAM" id="MobiDB-lite"/>
    </source>
</evidence>
<feature type="domain" description="HTH myb-type" evidence="9">
    <location>
        <begin position="68"/>
        <end position="118"/>
    </location>
</feature>
<dbReference type="SMART" id="SM00717">
    <property type="entry name" value="SANT"/>
    <property type="match status" value="2"/>
</dbReference>
<dbReference type="CDD" id="cd00167">
    <property type="entry name" value="SANT"/>
    <property type="match status" value="2"/>
</dbReference>
<keyword evidence="6" id="KW-0539">Nucleus</keyword>
<evidence type="ECO:0000313" key="10">
    <source>
        <dbReference type="EMBL" id="KAJ4837844.1"/>
    </source>
</evidence>
<organism evidence="10 11">
    <name type="scientific">Turnera subulata</name>
    <dbReference type="NCBI Taxonomy" id="218843"/>
    <lineage>
        <taxon>Eukaryota</taxon>
        <taxon>Viridiplantae</taxon>
        <taxon>Streptophyta</taxon>
        <taxon>Embryophyta</taxon>
        <taxon>Tracheophyta</taxon>
        <taxon>Spermatophyta</taxon>
        <taxon>Magnoliopsida</taxon>
        <taxon>eudicotyledons</taxon>
        <taxon>Gunneridae</taxon>
        <taxon>Pentapetalae</taxon>
        <taxon>rosids</taxon>
        <taxon>fabids</taxon>
        <taxon>Malpighiales</taxon>
        <taxon>Passifloraceae</taxon>
        <taxon>Turnera</taxon>
    </lineage>
</organism>
<dbReference type="Gene3D" id="1.10.10.60">
    <property type="entry name" value="Homeodomain-like"/>
    <property type="match status" value="2"/>
</dbReference>
<feature type="compositionally biased region" description="Basic and acidic residues" evidence="7">
    <location>
        <begin position="122"/>
        <end position="144"/>
    </location>
</feature>
<evidence type="ECO:0000256" key="1">
    <source>
        <dbReference type="ARBA" id="ARBA00004123"/>
    </source>
</evidence>
<proteinExistence type="predicted"/>
<sequence>MGRAAASCEKDEEVKKGRWSAEEDEILRQTIHKHGVGSWQIISKKSGLRRNRHSCRFRWVNYLCPDIKRGPFSPEEESQIIQLQATLGNKWSVIASKLPGRTDNDVRSWWLAKKPCSTTLPNEEKWHINDQPKEKPQINDHPSEVGESFRNIKGKVDGACNSSGGGVGSSSVDQLAMPFKTSTVCASTATSLDQLEDSCEPKLGVVMAAGLDSISSDAFAHSSDSFLKLLSDSPEGNDMEYLQGQGHSFSDPCDVDAADKCVSPYKPQIL</sequence>
<dbReference type="InterPro" id="IPR051953">
    <property type="entry name" value="Plant_SW-associated_TFs"/>
</dbReference>
<accession>A0A9Q0FU15</accession>
<keyword evidence="5" id="KW-0804">Transcription</keyword>
<dbReference type="Proteomes" id="UP001141552">
    <property type="component" value="Unassembled WGS sequence"/>
</dbReference>
<dbReference type="GO" id="GO:0003677">
    <property type="term" value="F:DNA binding"/>
    <property type="evidence" value="ECO:0007669"/>
    <property type="project" value="UniProtKB-KW"/>
</dbReference>
<feature type="region of interest" description="Disordered" evidence="7">
    <location>
        <begin position="122"/>
        <end position="146"/>
    </location>
</feature>
<dbReference type="EMBL" id="JAKUCV010003721">
    <property type="protein sequence ID" value="KAJ4837844.1"/>
    <property type="molecule type" value="Genomic_DNA"/>
</dbReference>
<dbReference type="GO" id="GO:0005634">
    <property type="term" value="C:nucleus"/>
    <property type="evidence" value="ECO:0007669"/>
    <property type="project" value="UniProtKB-SubCell"/>
</dbReference>
<reference evidence="10" key="2">
    <citation type="journal article" date="2023" name="Plants (Basel)">
        <title>Annotation of the Turnera subulata (Passifloraceae) Draft Genome Reveals the S-Locus Evolved after the Divergence of Turneroideae from Passifloroideae in a Stepwise Manner.</title>
        <authorList>
            <person name="Henning P.M."/>
            <person name="Roalson E.H."/>
            <person name="Mir W."/>
            <person name="McCubbin A.G."/>
            <person name="Shore J.S."/>
        </authorList>
    </citation>
    <scope>NUCLEOTIDE SEQUENCE</scope>
    <source>
        <strain evidence="10">F60SS</strain>
    </source>
</reference>
<name>A0A9Q0FU15_9ROSI</name>
<dbReference type="SUPFAM" id="SSF46689">
    <property type="entry name" value="Homeodomain-like"/>
    <property type="match status" value="1"/>
</dbReference>
<dbReference type="AlphaFoldDB" id="A0A9Q0FU15"/>
<comment type="caution">
    <text evidence="10">The sequence shown here is derived from an EMBL/GenBank/DDBJ whole genome shotgun (WGS) entry which is preliminary data.</text>
</comment>
<evidence type="ECO:0000256" key="4">
    <source>
        <dbReference type="ARBA" id="ARBA00023125"/>
    </source>
</evidence>
<dbReference type="InterPro" id="IPR001005">
    <property type="entry name" value="SANT/Myb"/>
</dbReference>